<accession>A0A381DLA8</accession>
<gene>
    <name evidence="7" type="ORF">NCTC12475_01722</name>
</gene>
<keyword evidence="8" id="KW-1185">Reference proteome</keyword>
<proteinExistence type="predicted"/>
<dbReference type="InterPro" id="IPR045063">
    <property type="entry name" value="Dynamin_N"/>
</dbReference>
<dbReference type="Pfam" id="PF00350">
    <property type="entry name" value="Dynamin_N"/>
    <property type="match status" value="1"/>
</dbReference>
<protein>
    <submittedName>
        <fullName evidence="7">GTP-binding protein</fullName>
    </submittedName>
</protein>
<evidence type="ECO:0000313" key="7">
    <source>
        <dbReference type="EMBL" id="SUX11494.1"/>
    </source>
</evidence>
<dbReference type="STRING" id="32024.GCA_000788295_00748"/>
<evidence type="ECO:0000256" key="2">
    <source>
        <dbReference type="ARBA" id="ARBA00022741"/>
    </source>
</evidence>
<dbReference type="InterPro" id="IPR027417">
    <property type="entry name" value="P-loop_NTPase"/>
</dbReference>
<dbReference type="GO" id="GO:0005525">
    <property type="term" value="F:GTP binding"/>
    <property type="evidence" value="ECO:0007669"/>
    <property type="project" value="UniProtKB-KW"/>
</dbReference>
<dbReference type="OrthoDB" id="1100581at2"/>
<evidence type="ECO:0000256" key="4">
    <source>
        <dbReference type="ARBA" id="ARBA00023134"/>
    </source>
</evidence>
<keyword evidence="4" id="KW-0342">GTP-binding</keyword>
<dbReference type="GO" id="GO:0016020">
    <property type="term" value="C:membrane"/>
    <property type="evidence" value="ECO:0007669"/>
    <property type="project" value="UniProtKB-SubCell"/>
</dbReference>
<dbReference type="RefSeq" id="WP_089182218.1">
    <property type="nucleotide sequence ID" value="NZ_CP043427.1"/>
</dbReference>
<dbReference type="EMBL" id="UFVD01000001">
    <property type="protein sequence ID" value="SUX11494.1"/>
    <property type="molecule type" value="Genomic_DNA"/>
</dbReference>
<reference evidence="7 8" key="1">
    <citation type="submission" date="2018-06" db="EMBL/GenBank/DDBJ databases">
        <authorList>
            <consortium name="Pathogen Informatics"/>
            <person name="Doyle S."/>
        </authorList>
    </citation>
    <scope>NUCLEOTIDE SEQUENCE [LARGE SCALE GENOMIC DNA]</scope>
    <source>
        <strain evidence="7 8">NCTC12475</strain>
    </source>
</reference>
<feature type="domain" description="Dynamin N-terminal" evidence="6">
    <location>
        <begin position="173"/>
        <end position="343"/>
    </location>
</feature>
<evidence type="ECO:0000256" key="5">
    <source>
        <dbReference type="ARBA" id="ARBA00023136"/>
    </source>
</evidence>
<dbReference type="GeneID" id="93090360"/>
<evidence type="ECO:0000259" key="6">
    <source>
        <dbReference type="Pfam" id="PF00350"/>
    </source>
</evidence>
<dbReference type="Proteomes" id="UP000254920">
    <property type="component" value="Unassembled WGS sequence"/>
</dbReference>
<dbReference type="SUPFAM" id="SSF52540">
    <property type="entry name" value="P-loop containing nucleoside triphosphate hydrolases"/>
    <property type="match status" value="1"/>
</dbReference>
<keyword evidence="2" id="KW-0547">Nucleotide-binding</keyword>
<dbReference type="GO" id="GO:0003924">
    <property type="term" value="F:GTPase activity"/>
    <property type="evidence" value="ECO:0007669"/>
    <property type="project" value="InterPro"/>
</dbReference>
<dbReference type="PANTHER" id="PTHR10465">
    <property type="entry name" value="TRANSMEMBRANE GTPASE FZO1"/>
    <property type="match status" value="1"/>
</dbReference>
<dbReference type="PANTHER" id="PTHR10465:SF0">
    <property type="entry name" value="SARCALUMENIN"/>
    <property type="match status" value="1"/>
</dbReference>
<dbReference type="InterPro" id="IPR027094">
    <property type="entry name" value="Mitofusin_fam"/>
</dbReference>
<organism evidence="7 8">
    <name type="scientific">Campylobacter sputorum subsp. sputorum</name>
    <dbReference type="NCBI Taxonomy" id="32024"/>
    <lineage>
        <taxon>Bacteria</taxon>
        <taxon>Pseudomonadati</taxon>
        <taxon>Campylobacterota</taxon>
        <taxon>Epsilonproteobacteria</taxon>
        <taxon>Campylobacterales</taxon>
        <taxon>Campylobacteraceae</taxon>
        <taxon>Campylobacter</taxon>
    </lineage>
</organism>
<keyword evidence="3" id="KW-0378">Hydrolase</keyword>
<keyword evidence="5" id="KW-0472">Membrane</keyword>
<comment type="subcellular location">
    <subcellularLocation>
        <location evidence="1">Membrane</location>
    </subcellularLocation>
</comment>
<dbReference type="Gene3D" id="3.40.50.300">
    <property type="entry name" value="P-loop containing nucleotide triphosphate hydrolases"/>
    <property type="match status" value="1"/>
</dbReference>
<evidence type="ECO:0000313" key="8">
    <source>
        <dbReference type="Proteomes" id="UP000254920"/>
    </source>
</evidence>
<evidence type="ECO:0000256" key="1">
    <source>
        <dbReference type="ARBA" id="ARBA00004370"/>
    </source>
</evidence>
<dbReference type="AlphaFoldDB" id="A0A381DLA8"/>
<sequence>MDAFLSEIWGINKLYIDNSVELGFNSKDSAVLLSCSDGNYDRYLSLKSFCAILKNSNLKTNLYDIQFAQIGIINSIKNLKISRSEVILNLKQLYENGIISIDYLDKITHFLKSLKLINDENIFKFTQKSDIFHNNISVLNECFYEMKNITKNKNLINLLENAFKNANQAQFFISVTGIINAGKSTMLNSLLDFNVLGTANIPETANLSFLKFSNESYAKVKFWNENELKELGFENAQARQDLCVSIDELKNYTTAKENISKFVKMVEIGVCADILKDGICIVDTPGLDDAIVLREELTKKFMHESDFVIHLMNAAQSVTKKDISFIKNFLAYGKANNFMIVLTHIDLLDKYELNDVIKYTKDSVTKELQDDGYDLSLVNNIKFFAINGINKNGIEDIKNYLYTMLFGEKSLKSNMILSNYKKELNNVISYIKDELEREFSMMSCDDAKFSEEILQLEQETDILKNDINQVNLLLNKNLKKLDYSNLSAFSHIKNISIILKDRVISDIQYANKNRKKVDFDRIFNIVKGGFDDLLLDLFRDIKFNVSKDMENISKQISLKINSFDDSKIGFFDIKNYLDENFRKPDYILLNSKLSSIIKTKSSNMQNDIQNLFDEFLSFLDIKKSLLKLIDNYTKDFKIYFENAINIKKNFLEEKILLLKDRISNINNTSKNSLYDMQKIKQNLDLINMLSTRINGC</sequence>
<name>A0A381DLA8_9BACT</name>
<evidence type="ECO:0000256" key="3">
    <source>
        <dbReference type="ARBA" id="ARBA00022801"/>
    </source>
</evidence>